<name>A0A4Y2DV73_ARAVE</name>
<keyword evidence="2" id="KW-1185">Reference proteome</keyword>
<accession>A0A4Y2DV73</accession>
<evidence type="ECO:0000313" key="1">
    <source>
        <dbReference type="EMBL" id="GBM20783.1"/>
    </source>
</evidence>
<feature type="non-terminal residue" evidence="1">
    <location>
        <position position="55"/>
    </location>
</feature>
<organism evidence="1 2">
    <name type="scientific">Araneus ventricosus</name>
    <name type="common">Orbweaver spider</name>
    <name type="synonym">Epeira ventricosa</name>
    <dbReference type="NCBI Taxonomy" id="182803"/>
    <lineage>
        <taxon>Eukaryota</taxon>
        <taxon>Metazoa</taxon>
        <taxon>Ecdysozoa</taxon>
        <taxon>Arthropoda</taxon>
        <taxon>Chelicerata</taxon>
        <taxon>Arachnida</taxon>
        <taxon>Araneae</taxon>
        <taxon>Araneomorphae</taxon>
        <taxon>Entelegynae</taxon>
        <taxon>Araneoidea</taxon>
        <taxon>Araneidae</taxon>
        <taxon>Araneus</taxon>
    </lineage>
</organism>
<dbReference type="EMBL" id="BGPR01090802">
    <property type="protein sequence ID" value="GBM20783.1"/>
    <property type="molecule type" value="Genomic_DNA"/>
</dbReference>
<gene>
    <name evidence="1" type="ORF">AVEN_86185_1</name>
</gene>
<protein>
    <submittedName>
        <fullName evidence="1">Uncharacterized protein</fullName>
    </submittedName>
</protein>
<dbReference type="Proteomes" id="UP000499080">
    <property type="component" value="Unassembled WGS sequence"/>
</dbReference>
<dbReference type="AlphaFoldDB" id="A0A4Y2DV73"/>
<comment type="caution">
    <text evidence="1">The sequence shown here is derived from an EMBL/GenBank/DDBJ whole genome shotgun (WGS) entry which is preliminary data.</text>
</comment>
<evidence type="ECO:0000313" key="2">
    <source>
        <dbReference type="Proteomes" id="UP000499080"/>
    </source>
</evidence>
<proteinExistence type="predicted"/>
<sequence length="55" mass="6153">MASTPHGYPNILKNTELLLIIAAAIVSATRYILESVDDVLYTIAFKEPEKNFFPL</sequence>
<reference evidence="1 2" key="1">
    <citation type="journal article" date="2019" name="Sci. Rep.">
        <title>Orb-weaving spider Araneus ventricosus genome elucidates the spidroin gene catalogue.</title>
        <authorList>
            <person name="Kono N."/>
            <person name="Nakamura H."/>
            <person name="Ohtoshi R."/>
            <person name="Moran D.A.P."/>
            <person name="Shinohara A."/>
            <person name="Yoshida Y."/>
            <person name="Fujiwara M."/>
            <person name="Mori M."/>
            <person name="Tomita M."/>
            <person name="Arakawa K."/>
        </authorList>
    </citation>
    <scope>NUCLEOTIDE SEQUENCE [LARGE SCALE GENOMIC DNA]</scope>
</reference>